<dbReference type="AlphaFoldDB" id="A0A9X2UM88"/>
<dbReference type="InterPro" id="IPR006015">
    <property type="entry name" value="Universal_stress_UspA"/>
</dbReference>
<evidence type="ECO:0000313" key="3">
    <source>
        <dbReference type="EMBL" id="MCS4037456.1"/>
    </source>
</evidence>
<dbReference type="Proteomes" id="UP001155040">
    <property type="component" value="Unassembled WGS sequence"/>
</dbReference>
<dbReference type="Gene3D" id="3.40.50.12370">
    <property type="match status" value="1"/>
</dbReference>
<name>A0A9X2UM88_9BACT</name>
<evidence type="ECO:0000313" key="4">
    <source>
        <dbReference type="Proteomes" id="UP001155040"/>
    </source>
</evidence>
<gene>
    <name evidence="3" type="ORF">GGQ01_002539</name>
</gene>
<comment type="caution">
    <text evidence="3">The sequence shown here is derived from an EMBL/GenBank/DDBJ whole genome shotgun (WGS) entry which is preliminary data.</text>
</comment>
<accession>A0A9X2UM88</accession>
<dbReference type="Pfam" id="PF00582">
    <property type="entry name" value="Usp"/>
    <property type="match status" value="1"/>
</dbReference>
<protein>
    <submittedName>
        <fullName evidence="3">Nucleotide-binding universal stress UspA family protein</fullName>
    </submittedName>
</protein>
<evidence type="ECO:0000256" key="1">
    <source>
        <dbReference type="ARBA" id="ARBA00008791"/>
    </source>
</evidence>
<dbReference type="PRINTS" id="PR01438">
    <property type="entry name" value="UNVRSLSTRESS"/>
</dbReference>
<dbReference type="SUPFAM" id="SSF52402">
    <property type="entry name" value="Adenine nucleotide alpha hydrolases-like"/>
    <property type="match status" value="1"/>
</dbReference>
<dbReference type="EMBL" id="JANUBF010000019">
    <property type="protein sequence ID" value="MCS4037456.1"/>
    <property type="molecule type" value="Genomic_DNA"/>
</dbReference>
<dbReference type="RefSeq" id="WP_259077793.1">
    <property type="nucleotide sequence ID" value="NZ_JANTZC010000006.1"/>
</dbReference>
<feature type="domain" description="UspA" evidence="2">
    <location>
        <begin position="129"/>
        <end position="267"/>
    </location>
</feature>
<comment type="similarity">
    <text evidence="1">Belongs to the universal stress protein A family.</text>
</comment>
<dbReference type="CDD" id="cd00293">
    <property type="entry name" value="USP-like"/>
    <property type="match status" value="1"/>
</dbReference>
<reference evidence="3" key="1">
    <citation type="submission" date="2022-08" db="EMBL/GenBank/DDBJ databases">
        <title>Genomic Encyclopedia of Type Strains, Phase V (KMG-V): Genome sequencing to study the core and pangenomes of soil and plant-associated prokaryotes.</title>
        <authorList>
            <person name="Whitman W."/>
        </authorList>
    </citation>
    <scope>NUCLEOTIDE SEQUENCE</scope>
    <source>
        <strain evidence="3">SP3012</strain>
    </source>
</reference>
<organism evidence="3 4">
    <name type="scientific">Salinibacter ruber</name>
    <dbReference type="NCBI Taxonomy" id="146919"/>
    <lineage>
        <taxon>Bacteria</taxon>
        <taxon>Pseudomonadati</taxon>
        <taxon>Rhodothermota</taxon>
        <taxon>Rhodothermia</taxon>
        <taxon>Rhodothermales</taxon>
        <taxon>Salinibacteraceae</taxon>
        <taxon>Salinibacter</taxon>
    </lineage>
</organism>
<dbReference type="InterPro" id="IPR006016">
    <property type="entry name" value="UspA"/>
</dbReference>
<sequence>MLHAAHILCLGSSTSAAGTQAAQLARRTGATLHVMPLPSAWAAAGPTGSDPGSGAEAAVPAHVVETQPRSVTAVLQYVGDADIDLVVADTPLDRGPVPPLATDLTRALTRRLDRPVFIVERQDDPDAIQRLLVPTDLSASALRAFRHAVALARLYDAAIDVLHVIESVPYVALTPTDRLSLGATTLSERRGRRRLRAFLQEGEAAGVQVQPHIMRGAAADRISRFANQGDVDLMVLSAHGSDAEEGPLGPVGTRVLGRVTRPLFLVRASGPSLLGPPDDAA</sequence>
<proteinExistence type="inferred from homology"/>
<dbReference type="PANTHER" id="PTHR46268">
    <property type="entry name" value="STRESS RESPONSE PROTEIN NHAX"/>
    <property type="match status" value="1"/>
</dbReference>
<dbReference type="PANTHER" id="PTHR46268:SF6">
    <property type="entry name" value="UNIVERSAL STRESS PROTEIN UP12"/>
    <property type="match status" value="1"/>
</dbReference>
<evidence type="ECO:0000259" key="2">
    <source>
        <dbReference type="Pfam" id="PF00582"/>
    </source>
</evidence>